<dbReference type="EMBL" id="CDMZ01003596">
    <property type="protein sequence ID" value="CEM46942.1"/>
    <property type="molecule type" value="Genomic_DNA"/>
</dbReference>
<evidence type="ECO:0000256" key="1">
    <source>
        <dbReference type="SAM" id="MobiDB-lite"/>
    </source>
</evidence>
<gene>
    <name evidence="2" type="ORF">Cvel_8096</name>
</gene>
<feature type="compositionally biased region" description="Basic and acidic residues" evidence="1">
    <location>
        <begin position="1781"/>
        <end position="1790"/>
    </location>
</feature>
<dbReference type="Gene3D" id="2.130.10.10">
    <property type="entry name" value="YVTN repeat-like/Quinoprotein amine dehydrogenase"/>
    <property type="match status" value="1"/>
</dbReference>
<dbReference type="PANTHER" id="PTHR10644">
    <property type="entry name" value="DNA REPAIR/RNA PROCESSING CPSF FAMILY"/>
    <property type="match status" value="1"/>
</dbReference>
<reference evidence="2" key="1">
    <citation type="submission" date="2014-11" db="EMBL/GenBank/DDBJ databases">
        <authorList>
            <person name="Otto D Thomas"/>
            <person name="Naeem Raeece"/>
        </authorList>
    </citation>
    <scope>NUCLEOTIDE SEQUENCE</scope>
</reference>
<feature type="region of interest" description="Disordered" evidence="1">
    <location>
        <begin position="866"/>
        <end position="953"/>
    </location>
</feature>
<evidence type="ECO:0000313" key="2">
    <source>
        <dbReference type="EMBL" id="CEM46942.1"/>
    </source>
</evidence>
<feature type="compositionally biased region" description="Low complexity" evidence="1">
    <location>
        <begin position="814"/>
        <end position="823"/>
    </location>
</feature>
<organism evidence="2">
    <name type="scientific">Chromera velia CCMP2878</name>
    <dbReference type="NCBI Taxonomy" id="1169474"/>
    <lineage>
        <taxon>Eukaryota</taxon>
        <taxon>Sar</taxon>
        <taxon>Alveolata</taxon>
        <taxon>Colpodellida</taxon>
        <taxon>Chromeraceae</taxon>
        <taxon>Chromera</taxon>
    </lineage>
</organism>
<sequence>MGSLGLDLTGPLAKECDKRPDLFTTLLNGDSVLGDVALIHPIQDATRLHRNAKKAGAAAKEKEEKKYTYYDDACRAVGIRFIPLVFETYGRPGGETVRFMKEMVRQATERLGEMNNVSARQKIADRWWKTFKEFFAVHHEVAPPSAVDFCLCGKVYQPRPKGGSDPDDILLIRANCMELFVLHELGDGKTSEEETGRDRHRESRQLILKARTFLNGRPEAATLLRSPQGVDLLVTVCHSTQISVARFDPDVHDFRTVSLHSFHESIAVRAPGLSQGEQFDAEMGVLATTGGTPPPVRFASHVPPLLRPVPGGLCRLAARLVSEHIVLMDFRASSRLGGMELHGSHIIFEALQQSAGGRGSLPSSRDDGGQLSCSFCFSTHELLDLASVIDLLPLESGGLSGGSRGGGSDVSVFAILAHASPLWAGSVSLQCDASLTALPPASFQKAAKHRLETVQGGGPDPVNHLNAEVIVMAFDWESRTPRPLRRIRGLTFDTFRLLPVPPRMGGGLWAFSPDFAVFVDVLGESEADSGSFVCSLRHPHLLAAAEKLSHVVQRSRDHRDPDQHLTVSKLQEREDASLLTALSACEQMRNVNIQPVCPVSYLIDGVDNSLKREGEAGGTPLSGDIKEEKEPVKMPAQPLSIRLQRASLCLAGEGGDEIFAVARDAGSIYRCKMVPSSTGPLSGLEWEAVRICLTQRPKLSPQQSPDSSPPLKALWWPSETLCSFRLGNNGGKEGVGLFLGGSADYGTPPCLFAVEKRGGEPESGGGGQLPSLSSSTRPDPSLLGVPAASPVCRDVQALPPPPIVRMEKDKERGSSSSSSGCRESTSLLALAWMDRTVRSLLPGKRGSERRGSGGISLQVSRANLECSGRGAGEGSMMGGTYRLSSVPPAEEEGGGGVKRRRAEEEGKVEEVANGQGEGEGGASAKKRRTKVEEEEEAPRQGEEQVDETGKPNGTLTLAVKEDDGMRSLDSLLQRVEGAAAAEFDQKLAKAFDCWGGGDGWEGPQVTVLQLVCHLPGLIHGLINGLLSLPLVPSGRNGSGEATRGSQPLLLAVPSAGVALLESAERERETEETDSGRTTGRGCSSLVVCRRSVPLESLHQFDVADAERVWTVSASPSKLRGGSGECMRYRYIFLSLKKKSEEGPKASLLNGGTRILRADGETGGLEELDEEDSGAFAFDVACLCAGLITPSEGEEGEGNVIVQVTPFGIRLGSFLGPEKPLSASITLSSPDDDLPSRAISADVCTPFVVVLLESGDVRVWGFSENELIEADRGGLIGEMISSSAVCVSLYRDETGGSVFVCGSSWLPFTGRDGEGGNTLWIARLSIDSGASSSLSSPEIRGPRSERVFRCRDVDLCLPLMRSTHREREVEDYLQTSDAFRVLSETGAPPPHLRTADPLPPLPEKERTKALERLCYEREDGIRVVGDTGRGAFILGFHVFDLHEGDEAPTIVLFLRHRPTLIYRGFRGTPTAIGESPHFPECHPRFPYRFRLEIHSALDPVGVGVRLHPSRGGTPVRLETERDETRVQQERVQPVWDKLTGRVVRTRQHASMPGSAAVLVVPPFSGRFVDSDLANRLSNEMADRGGVRGDGEAPALWLVVSASEGLRVHPHHVKGLQDAALFDAEFCRNALLTLDRDSNVSLACLPGDKPDEVAGRRGPAFPFFDFTGALPSFRVDVRVDDAFHTNEKGLAPFCRPFARPFKCVHNPADGTFAVLSRSSETSAESDAIQWLPSLSGRPTGTPLPSTVRRENYSLFVYRATSGVLQGSEKRAAAEKLRLARAREREERRKQMEGDEEGEEEEEEEEEEPEESPHEFILDEFLGRLDFEPSKVPLSLDFTLLDGETALVVGMGTRAPLVNPSLASAHWHARSEKKNVLNLSDVQDAQNQPADLHSFTSTGEIVFIRIPKEAPQNGLEGEEGNESKGPKMLEILRVFSQPFGPVTFCKRWMRDPQLFEKRNLHHPPPPRMPKENSTVVHTTGHLLKARKVDWDGKREDKQLVLKDLKDQIEVPTSVLSGAVVSLKSDLFALGDAARGLKLARLDLRYLDKDKIYGQWEWHEFRRGASDARVWGSSSSCELLVITTDTKNPKSTKKLGLVTSDPSGLIGLFVFTDRLALSGQIDTHAPVWSWTALKVSADFQAALGATDSLALVLVKPVPEQLFKSTFGLGVRGFLSGLPFLLGLNPTALVQAPRSAQGTRGLSHGAGGAGGETAALGIGNGNLLRLFPFLSLPAQATFLSQSESSPETIAQLVAAIAGEDIFFRDPR</sequence>
<proteinExistence type="predicted"/>
<dbReference type="VEuPathDB" id="CryptoDB:Cvel_8096"/>
<feature type="region of interest" description="Disordered" evidence="1">
    <location>
        <begin position="753"/>
        <end position="823"/>
    </location>
</feature>
<feature type="compositionally biased region" description="Acidic residues" evidence="1">
    <location>
        <begin position="1791"/>
        <end position="1807"/>
    </location>
</feature>
<dbReference type="InterPro" id="IPR050358">
    <property type="entry name" value="RSE1/DDB1/CFT1"/>
</dbReference>
<dbReference type="InterPro" id="IPR015943">
    <property type="entry name" value="WD40/YVTN_repeat-like_dom_sf"/>
</dbReference>
<accession>A0A0G4HRL1</accession>
<feature type="region of interest" description="Disordered" evidence="1">
    <location>
        <begin position="1781"/>
        <end position="1811"/>
    </location>
</feature>
<name>A0A0G4HRL1_9ALVE</name>
<protein>
    <submittedName>
        <fullName evidence="2">Uncharacterized protein</fullName>
    </submittedName>
</protein>
<feature type="compositionally biased region" description="Basic and acidic residues" evidence="1">
    <location>
        <begin position="901"/>
        <end position="910"/>
    </location>
</feature>